<feature type="region of interest" description="Disordered" evidence="1">
    <location>
        <begin position="615"/>
        <end position="733"/>
    </location>
</feature>
<keyword evidence="3" id="KW-1185">Reference proteome</keyword>
<dbReference type="Proteomes" id="UP000829291">
    <property type="component" value="Chromosome 1"/>
</dbReference>
<feature type="region of interest" description="Disordered" evidence="1">
    <location>
        <begin position="896"/>
        <end position="923"/>
    </location>
</feature>
<feature type="domain" description="C2H2-type" evidence="2">
    <location>
        <begin position="4355"/>
        <end position="4377"/>
    </location>
</feature>
<evidence type="ECO:0000313" key="4">
    <source>
        <dbReference type="RefSeq" id="XP_046599551.1"/>
    </source>
</evidence>
<feature type="region of interest" description="Disordered" evidence="1">
    <location>
        <begin position="3146"/>
        <end position="3210"/>
    </location>
</feature>
<feature type="compositionally biased region" description="Basic and acidic residues" evidence="1">
    <location>
        <begin position="689"/>
        <end position="706"/>
    </location>
</feature>
<feature type="region of interest" description="Disordered" evidence="1">
    <location>
        <begin position="571"/>
        <end position="599"/>
    </location>
</feature>
<dbReference type="RefSeq" id="XP_046599551.1">
    <property type="nucleotide sequence ID" value="XM_046743595.1"/>
</dbReference>
<feature type="region of interest" description="Disordered" evidence="1">
    <location>
        <begin position="36"/>
        <end position="90"/>
    </location>
</feature>
<feature type="compositionally biased region" description="Low complexity" evidence="1">
    <location>
        <begin position="820"/>
        <end position="832"/>
    </location>
</feature>
<feature type="compositionally biased region" description="Polar residues" evidence="1">
    <location>
        <begin position="2361"/>
        <end position="2379"/>
    </location>
</feature>
<feature type="compositionally biased region" description="Polar residues" evidence="1">
    <location>
        <begin position="587"/>
        <end position="597"/>
    </location>
</feature>
<evidence type="ECO:0000313" key="3">
    <source>
        <dbReference type="Proteomes" id="UP000829291"/>
    </source>
</evidence>
<feature type="compositionally biased region" description="Basic and acidic residues" evidence="1">
    <location>
        <begin position="571"/>
        <end position="586"/>
    </location>
</feature>
<feature type="region of interest" description="Disordered" evidence="1">
    <location>
        <begin position="1935"/>
        <end position="1958"/>
    </location>
</feature>
<reference evidence="4" key="1">
    <citation type="submission" date="2025-08" db="UniProtKB">
        <authorList>
            <consortium name="RefSeq"/>
        </authorList>
    </citation>
    <scope>IDENTIFICATION</scope>
    <source>
        <tissue evidence="4">Thorax and Abdomen</tissue>
    </source>
</reference>
<feature type="region of interest" description="Disordered" evidence="1">
    <location>
        <begin position="816"/>
        <end position="865"/>
    </location>
</feature>
<feature type="compositionally biased region" description="Polar residues" evidence="1">
    <location>
        <begin position="1935"/>
        <end position="1947"/>
    </location>
</feature>
<feature type="compositionally biased region" description="Polar residues" evidence="1">
    <location>
        <begin position="840"/>
        <end position="864"/>
    </location>
</feature>
<feature type="region of interest" description="Disordered" evidence="1">
    <location>
        <begin position="2734"/>
        <end position="2755"/>
    </location>
</feature>
<name>A0ABM3GGZ7_NEOLC</name>
<feature type="region of interest" description="Disordered" evidence="1">
    <location>
        <begin position="3224"/>
        <end position="3245"/>
    </location>
</feature>
<gene>
    <name evidence="4" type="primary">LOC107225692</name>
</gene>
<dbReference type="InterPro" id="IPR013087">
    <property type="entry name" value="Znf_C2H2_type"/>
</dbReference>
<organism evidence="3 4">
    <name type="scientific">Neodiprion lecontei</name>
    <name type="common">Redheaded pine sawfly</name>
    <dbReference type="NCBI Taxonomy" id="441921"/>
    <lineage>
        <taxon>Eukaryota</taxon>
        <taxon>Metazoa</taxon>
        <taxon>Ecdysozoa</taxon>
        <taxon>Arthropoda</taxon>
        <taxon>Hexapoda</taxon>
        <taxon>Insecta</taxon>
        <taxon>Pterygota</taxon>
        <taxon>Neoptera</taxon>
        <taxon>Endopterygota</taxon>
        <taxon>Hymenoptera</taxon>
        <taxon>Tenthredinoidea</taxon>
        <taxon>Diprionidae</taxon>
        <taxon>Diprioninae</taxon>
        <taxon>Neodiprion</taxon>
    </lineage>
</organism>
<proteinExistence type="predicted"/>
<feature type="region of interest" description="Disordered" evidence="1">
    <location>
        <begin position="2325"/>
        <end position="2348"/>
    </location>
</feature>
<sequence length="4447" mass="503003">MNYSGNMPDWQQYHSPQLIGSEVPSAGGQNVNHSPIFGPSISPRRLNGSSFSPEGLTKPQNDANYNSRNFQQSPNTLNGHNVPPDNPSIGATVLMSGCHRHYGTPSPRNTMIEGTNASLDSRNVPVSSMNEVSGQQNHQISMNGLAGHMSCPTISGPMGPMGQRTTPTALQAPFPTSSRQGQGSYMPCKGLCCNPDTSLSYQSWEKFGPYPPNVPNRSDTGYSVDNRRFGNEFVSREPLSTTAYNVDPRRNFPDYKYRKDSIIQRPYAHPPSIIQSYPVQNYNFTGEYQKYPGYPVKEYPRDNSITNPQNPAILKYQEQSVIVQQKYFTKQIQYQNGVIPKSIVPANMGGNIISRAQNPYFNPPLTRDFPRDYSDSNTLANKGIQTPNAIHPTYSKYQMYQQKIAMQRFSMENHMQELTRIPGYQSQPKYQECILRHKELLRLQQNVDYQSIVQGTPRAVTSQVNDDIPPINLQFDQNGVLINSTFAPAGFSNLQSPINVRNSKNIQSVTNRDMGAENMHHPEQFKSQSTIENHIQSQVSSSLSQCSLPCKNEESYSLQKEFKEDQYNVKKQEREDHNVSNIENDKTSSILQRNSSDFADKPELDVRQFLANWDESEDEDAGNGNLPDVVSSNSTSSVVPEYESTKVISDNSEEPANCSNIQDCQSTDDCERFEDTQNNKKSSNYTENKTYKYDSQRDGDISKSSEQDFDTSDSNKSIIRDETDIKSTGSDYKGETELHVTEKLLDCPDIHMSTKLQCQDKKSLDNNNSQEISNSMEGDIMVAKKSTQEETITAIKEHIETHKYDSSVDIHSDIEEVSESNDNSRSSYSGESSDNKENHFSSNEDLSDSSNAKRMNRHSISSVTKLPKTIKGTEIHIDAQELAAIPVSPKSNSEILEGSDLQKQSSFVNEESHNPDDISLPDLPTSECTPISTTLNTPIHSDSEESLDPVIDLTIPTNPIEIIQNSPMLSFTHSPIKMEPYEHFDENDFTGKLSQDAMDFDFHADNSCDNDFEKLTDVSSHTTEQYNIPQSNEETFDSDCIEVLSEKVEQKIIGDMHKLEIKEIAVDSNIAKNLSADGNQFSFSKKNAVATNETNSNMGDTDCEVWSVVTVRDPEHQISNTTDHQEEKNYADKLQTLSEFGNKLSERLRGTKSNFEEDAVPAPTDKNYCSISRWQNRCERDDEVTALNLVKDENKVSSDSKKMNDRVTTSQAVTCEEISFKSSDNSNCDSSVESKELFTSAEHTDLYSSSSEGDAIYTQTTENQQHFSGTSNIPLIPGEYFEEPKIPVLPMEGNCLTKIIKNTSPITDLDVLGSDDEKLEKIDELWMEVGGVETVDKVTDVNTDCCTVRGKITNRQKILDLRNKQRKLQNSECKRLKKSVKTKAVSKAFGRIWDNSREMELRSNTFKNSRLDETCSLNAVQQTIDPINEEVRTDCSINTGANNNVEILPEQRTLNKPPIVSKPISSKLFRENDHLTHKICSGSSATEIMKCQEKANHVNDIATKLLENARLFEPELRKTEILRKDSTCTNNVSDTSKKRMKLLKEYRKMKTTVNMDSASNQSRKTEDDVKSDIVLSTDIVEGCKQIVVTDVAKVDSEVLENLNANIVQEVSQESNCLRQNINVDPAVSTDIIVPEEKCRKTLHDGDRAVLDKDRQIDNDYYVNMEDNITVENSGTTNSSKTLNTMVVNLFDKDTNERAINLSKSLTDFDSLQTLHEKGCVPSDNHNSYISEDLRSDEIREIKNGGNEEKNCALPESVLAVDNPLYTQMVEKDNDALEENDIKAVNDNGNSDITLAPASLAEEPTLKEHNMHETDRQSIKITADGCQPEKFSPIPQKIQESIDCTKNPDQMVDNFLACENLTAASENESAETAEFTSKHNGLSALNESMTENEEQNEKHDNEIVDRELSCDLQNEHRDVVSDSSFVNNEKLTKSVSSFDQSKETSSFNPAREEETTVDSHQNLLPCRTNLLKARDTESTEKCTDTSPCQEIKNAHIFLAEKIEGMECEPNIVSNSSVILKKDVTNDFLKESPMMNEDAEYRRYSLNLNKPLLEISSEQSTKSEDPQNSILNDINLPLGTDRSMETISTSLEAFGFENSFNYDFNNFDVAPNIDEVVENDQSNTWKYSKAHSRFEDCERYKNPDNCINPILSSLECLDNLNTVPIYTTKDGKITYSPNPKFTYRALIMEAREREGYSDTRESYSRHSRTPENLSYSKNQISFRKRKSSNGYRHSGGYTKKHYLEHYEPKEHGESSTTNSIEPWNKSCFSRNKYRHQPRDRKSHHFPHHNLVSQKKHDTQKITQEISSSKYKLREGCTILEDRHKQKNETVNSLKRKNRTEFEQSTEQSVPDPVLLRNTRDLNGYQNPTEFAQPKQSTSKTTSIRKLKNCGKHGSIEENVSDLQHGDQPKDLHKISTQKFASESDKNKHISECTANLVSLKLEPSTFSHPQYIEKKTMDFKVKQLELSFPKIEDKPFNDQYLSEIPSRKLSEDVNDESETTDQYLSEIPNSKLSEDLNAESVTNKFRRKENKTNMLYDHVDGFKENTENSVVQRESCLAIDIPMKHLFDETKEVYHEKSEANVLYDQVNDWKGGCESLAVRHESFLKTDVPKETLLDKTKEVHHEGNKENVLCDQNDDIYETRTSNISKNKLNDLTFSESECVIPSSSVKSSKTIEKLEEIDHNLKNINSTKDKEIINGSHIEDETCLTPFEVISANKGSQEPKVAEISEMQNKIGPKMSSNTRIQNSPEEANSNQPLNNADIQTSLNFVEHWSSENPDVDQEHTLNKDSHIDNRLELKNGDSINETRGNLESAKSNDTIFHRPELSGSSQSEQYPMELEKKVSEVECNEITLKNENRMLVKDCAKEQVNSHIIKTKSEYENITKSQPHFENYITYSPLSESPEDAKAIPKLVIKKTDSLSCKNICLTSAVLLQGLGTEKMLGKDVKNTKASAHPKIPKILIRNAKSRPSTPSIEEISEEKCFSPCNKEDNKSHKVKILLEETRSTSPTAASHANNLHTDITESKIPKIKIKLEDRLSKVIIENVITEPCESNEDAQKIIPKMKIKKLNGTLRQIVDTKILPVSIPRMFIYTELENKKQTRTIMREDENECSTLGENFTSVAPNSILSNKKLMNDTEFKRIPKLKIKRQSSGCSVELERKRHNVSPVQSETKKVKKSLKLTESNDKKPSSKSSVSSEHQDSPKKQDSSAIGRSHQLSCSEIDEYASANDSSGKIRGDQSKSTKGKISVGPKEIPKVIIKRTSPSAEFKCELSKGRRDAIILNKMWQPEVKLQRSWVLDCMAKDLNLNNLKLKLATPGSLKKKSLLQKRTEIKAMHVANDNVNKICSKNKLFRSKSMSDLVSEQGHAGTLVDYHNRQLKQTSVVSLPIHSSTRKRCKSDLGSIFTKHSENLEFEKKLRYNYDSHRIQLMKKHELICKDDVENFSNIQSMKECQVFTGNHENIWDPEITSEKSCVFQNHNESLNHINTFKINPEKILDENMNSKSEPSLLEKTPILSDKTLNKPSIDLNLNSKILTNSSTSNFECSKNDNEGVHILASCFSATGKQEVSEDTTLTKNSTVNSLQRHIKIGTNIKEMRSTIIEDCKMDLTPVETEILQNKGMYCDEINQARTVIDDINIRDHSITLRHVMSIEPVVDIPKRNSKNCSYKNSMKFTNASQIVDPESIDCVYNITKLNNTNNSDDDANQGHNQNYVSENFISDSATEEQRKNSVLNENVLKTPLNLSSTSTDSSTEYVQNPEIDTNLNSSLGSATDGDEYSMIKAESFEAAQTISEPVSTSPSFSRYEMEIPMYTDAIKDNEMCLYSEDAIPTQYELELELTDTLAHDSSEVPIPETGNYDKEIPYYSQDETNENAQHLPNILSTSRNIVNLNETKSESAMPENNENNSVEVCSIKHQEEPLAHPDDEDAISRRYIGKLNSDNNGHTESAVGHDGNIEESFCHSDSLVKEVLAAKETLKRCLAKNKDENRFKLKSRPKTAAEKKQGLSFDVSALPVCNESLTTLSTLPNGSKLIDQNVDTTNENKFLQIQTKTKIQMNTNKLDRKHSKGSKHNSIQRKYSSFLPNVAQKNGSITQVKGSLIPKHSSIDNKGSIELAEDDMTISLKNSKHLTKKKSFSETHKKIPELMNSKDNKCRSKMLRHDLDSKCVGKSKIGLENITLQESSTDFVQCKEKLDTAKPKYKSLKTLLDQNLKSVTDKTKFKFYKIPKLTKPTHRESQRLTEELEESQRKEARMPILEPQVDINMDIDIPTFNFGREMSRSPPVITIQESVTHYETATSSSRDDLCQVSSNKEKEILSRQEIMFTDPETPEAMLTHGKGTTVADIVNDMAYHEKAIIKHKRYCTLCERWFPTVTRYRRHLSGYQHRHTELTQRRTIHALFTLFTGKPCPRLQPPGVVRIDCGPGELTPLQIAVQGVTKEFRKMDSNIEQPTNDDK</sequence>
<feature type="region of interest" description="Disordered" evidence="1">
    <location>
        <begin position="2361"/>
        <end position="2381"/>
    </location>
</feature>
<evidence type="ECO:0000256" key="1">
    <source>
        <dbReference type="SAM" id="MobiDB-lite"/>
    </source>
</evidence>
<evidence type="ECO:0000259" key="2">
    <source>
        <dbReference type="PROSITE" id="PS00028"/>
    </source>
</evidence>
<feature type="compositionally biased region" description="Low complexity" evidence="1">
    <location>
        <begin position="629"/>
        <end position="639"/>
    </location>
</feature>
<feature type="compositionally biased region" description="Polar residues" evidence="1">
    <location>
        <begin position="2736"/>
        <end position="2755"/>
    </location>
</feature>
<dbReference type="GeneID" id="107225692"/>
<feature type="compositionally biased region" description="Polar residues" evidence="1">
    <location>
        <begin position="47"/>
        <end position="79"/>
    </location>
</feature>
<feature type="compositionally biased region" description="Polar residues" evidence="1">
    <location>
        <begin position="679"/>
        <end position="688"/>
    </location>
</feature>
<accession>A0ABM3GGZ7</accession>
<protein>
    <submittedName>
        <fullName evidence="4">Uncharacterized protein LOC107225692</fullName>
    </submittedName>
</protein>
<feature type="compositionally biased region" description="Basic and acidic residues" evidence="1">
    <location>
        <begin position="669"/>
        <end position="678"/>
    </location>
</feature>
<feature type="compositionally biased region" description="Basic and acidic residues" evidence="1">
    <location>
        <begin position="3194"/>
        <end position="3203"/>
    </location>
</feature>
<dbReference type="PROSITE" id="PS00028">
    <property type="entry name" value="ZINC_FINGER_C2H2_1"/>
    <property type="match status" value="1"/>
</dbReference>